<evidence type="ECO:0000256" key="4">
    <source>
        <dbReference type="ARBA" id="ARBA00022692"/>
    </source>
</evidence>
<keyword evidence="5 9" id="KW-1133">Transmembrane helix</keyword>
<evidence type="ECO:0000256" key="3">
    <source>
        <dbReference type="ARBA" id="ARBA00022500"/>
    </source>
</evidence>
<dbReference type="PROSITE" id="PS50111">
    <property type="entry name" value="CHEMOTAXIS_TRANSDUC_2"/>
    <property type="match status" value="1"/>
</dbReference>
<dbReference type="Proteomes" id="UP001623592">
    <property type="component" value="Unassembled WGS sequence"/>
</dbReference>
<comment type="subcellular location">
    <subcellularLocation>
        <location evidence="1">Cell membrane</location>
        <topology evidence="1">Multi-pass membrane protein</topology>
    </subcellularLocation>
</comment>
<evidence type="ECO:0000256" key="7">
    <source>
        <dbReference type="ARBA" id="ARBA00023224"/>
    </source>
</evidence>
<evidence type="ECO:0000256" key="5">
    <source>
        <dbReference type="ARBA" id="ARBA00022989"/>
    </source>
</evidence>
<dbReference type="InterPro" id="IPR029151">
    <property type="entry name" value="Sensor-like_sf"/>
</dbReference>
<keyword evidence="3" id="KW-0145">Chemotaxis</keyword>
<dbReference type="EMBL" id="JBJIAA010000001">
    <property type="protein sequence ID" value="MFL0248957.1"/>
    <property type="molecule type" value="Genomic_DNA"/>
</dbReference>
<dbReference type="CDD" id="cd12912">
    <property type="entry name" value="PDC2_MCP_like"/>
    <property type="match status" value="1"/>
</dbReference>
<feature type="transmembrane region" description="Helical" evidence="9">
    <location>
        <begin position="291"/>
        <end position="313"/>
    </location>
</feature>
<sequence>MKLTKKIPTVIILLIVSSMMITSLFTYYETNNIMINQINSEMYLTENSGSNTIQVMIEKEKTEIQKLAQSKAVIELALKRQNDGKSEDFKNLVAESNKNLKAYIDNSNYIEHTFIVDLNSVIYSDSSVNTLGKNISDRTYCKNALAGNDAVSETLISKDSKAQVVVFASPIKYNGQTLGFIASGLYAKSFSKYLKNMKLPDLNTSYAYLVDEKGNMIYHPTQSKIGKPVENDVIKNVVASIKKGNTIKPASIEYNFNGTKKLSYYGEIPSTHWTIVISVDKNDVTKSISKLIFIIFVIALIVTILAAIIGVILSKTITNPISKLKDLVNKTSKLELDHDSNYDHLMKLNNEVGDIANSIWNMRKVLKDVVMLLKNTSAALNSNAELVNKLSFELKGFAEETGAETETLSAGMEETAASSEEVSASSTEIKDAINSMAVKANDGSLEAANISKRANNLMNVSISSNTNTKNLYENVRKNLEQAINDSSSVYKINELTKSILEITEQTNLLSLNAAIEAARAGEAGKGFAVVADEVRKLAEESSETTKKIESIVTLVVNSVNNLSEHSQKLLNFIDKDVLKNYEDFIQTAKQYDNDADTVNSLMLDFSAISEELNASITGISSAINNVAKTASDGAYGLSNISEKNTSITQRLKDISKSAEENKENANKLNEIIEKFKL</sequence>
<evidence type="ECO:0000259" key="10">
    <source>
        <dbReference type="PROSITE" id="PS50111"/>
    </source>
</evidence>
<dbReference type="Pfam" id="PF00015">
    <property type="entry name" value="MCPsignal"/>
    <property type="match status" value="1"/>
</dbReference>
<dbReference type="InterPro" id="IPR004089">
    <property type="entry name" value="MCPsignal_dom"/>
</dbReference>
<dbReference type="SMART" id="SM00283">
    <property type="entry name" value="MA"/>
    <property type="match status" value="1"/>
</dbReference>
<comment type="caution">
    <text evidence="11">The sequence shown here is derived from an EMBL/GenBank/DDBJ whole genome shotgun (WGS) entry which is preliminary data.</text>
</comment>
<proteinExistence type="predicted"/>
<dbReference type="SUPFAM" id="SSF103190">
    <property type="entry name" value="Sensory domain-like"/>
    <property type="match status" value="1"/>
</dbReference>
<reference evidence="11 12" key="1">
    <citation type="submission" date="2024-11" db="EMBL/GenBank/DDBJ databases">
        <authorList>
            <person name="Heng Y.C."/>
            <person name="Lim A.C.H."/>
            <person name="Lee J.K.Y."/>
            <person name="Kittelmann S."/>
        </authorList>
    </citation>
    <scope>NUCLEOTIDE SEQUENCE [LARGE SCALE GENOMIC DNA]</scope>
    <source>
        <strain evidence="11 12">WILCCON 0114</strain>
    </source>
</reference>
<gene>
    <name evidence="11" type="ORF">ACJDT4_00865</name>
</gene>
<dbReference type="InterPro" id="IPR033479">
    <property type="entry name" value="dCache_1"/>
</dbReference>
<dbReference type="Gene3D" id="1.10.287.950">
    <property type="entry name" value="Methyl-accepting chemotaxis protein"/>
    <property type="match status" value="1"/>
</dbReference>
<accession>A0ABW8T9U9</accession>
<dbReference type="RefSeq" id="WP_406785635.1">
    <property type="nucleotide sequence ID" value="NZ_JBJIAA010000001.1"/>
</dbReference>
<dbReference type="PANTHER" id="PTHR32089:SF112">
    <property type="entry name" value="LYSOZYME-LIKE PROTEIN-RELATED"/>
    <property type="match status" value="1"/>
</dbReference>
<evidence type="ECO:0000256" key="8">
    <source>
        <dbReference type="PROSITE-ProRule" id="PRU00284"/>
    </source>
</evidence>
<keyword evidence="7 8" id="KW-0807">Transducer</keyword>
<evidence type="ECO:0000256" key="2">
    <source>
        <dbReference type="ARBA" id="ARBA00022475"/>
    </source>
</evidence>
<feature type="transmembrane region" description="Helical" evidence="9">
    <location>
        <begin position="7"/>
        <end position="28"/>
    </location>
</feature>
<evidence type="ECO:0000313" key="11">
    <source>
        <dbReference type="EMBL" id="MFL0248957.1"/>
    </source>
</evidence>
<evidence type="ECO:0000256" key="1">
    <source>
        <dbReference type="ARBA" id="ARBA00004651"/>
    </source>
</evidence>
<evidence type="ECO:0000313" key="12">
    <source>
        <dbReference type="Proteomes" id="UP001623592"/>
    </source>
</evidence>
<keyword evidence="12" id="KW-1185">Reference proteome</keyword>
<protein>
    <submittedName>
        <fullName evidence="11">Methyl-accepting chemotaxis protein</fullName>
    </submittedName>
</protein>
<dbReference type="Pfam" id="PF02743">
    <property type="entry name" value="dCache_1"/>
    <property type="match status" value="1"/>
</dbReference>
<dbReference type="Gene3D" id="3.30.450.20">
    <property type="entry name" value="PAS domain"/>
    <property type="match status" value="1"/>
</dbReference>
<name>A0ABW8T9U9_9CLOT</name>
<organism evidence="11 12">
    <name type="scientific">Clostridium neuense</name>
    <dbReference type="NCBI Taxonomy" id="1728934"/>
    <lineage>
        <taxon>Bacteria</taxon>
        <taxon>Bacillati</taxon>
        <taxon>Bacillota</taxon>
        <taxon>Clostridia</taxon>
        <taxon>Eubacteriales</taxon>
        <taxon>Clostridiaceae</taxon>
        <taxon>Clostridium</taxon>
    </lineage>
</organism>
<dbReference type="SUPFAM" id="SSF58104">
    <property type="entry name" value="Methyl-accepting chemotaxis protein (MCP) signaling domain"/>
    <property type="match status" value="1"/>
</dbReference>
<evidence type="ECO:0000256" key="9">
    <source>
        <dbReference type="SAM" id="Phobius"/>
    </source>
</evidence>
<evidence type="ECO:0000256" key="6">
    <source>
        <dbReference type="ARBA" id="ARBA00023136"/>
    </source>
</evidence>
<keyword evidence="6 9" id="KW-0472">Membrane</keyword>
<keyword evidence="2" id="KW-1003">Cell membrane</keyword>
<feature type="domain" description="Methyl-accepting transducer" evidence="10">
    <location>
        <begin position="383"/>
        <end position="627"/>
    </location>
</feature>
<keyword evidence="4 9" id="KW-0812">Transmembrane</keyword>
<dbReference type="CDD" id="cd12914">
    <property type="entry name" value="PDC1_DGC_like"/>
    <property type="match status" value="1"/>
</dbReference>
<dbReference type="PANTHER" id="PTHR32089">
    <property type="entry name" value="METHYL-ACCEPTING CHEMOTAXIS PROTEIN MCPB"/>
    <property type="match status" value="1"/>
</dbReference>